<dbReference type="InterPro" id="IPR040194">
    <property type="entry name" value="Cwf19-like"/>
</dbReference>
<dbReference type="AlphaFoldDB" id="A0A8B7Z042"/>
<evidence type="ECO:0000313" key="8">
    <source>
        <dbReference type="RefSeq" id="XP_022098963.1"/>
    </source>
</evidence>
<dbReference type="InterPro" id="IPR036265">
    <property type="entry name" value="HIT-like_sf"/>
</dbReference>
<proteinExistence type="inferred from homology"/>
<accession>A0A8B7Z042</accession>
<dbReference type="FunFam" id="3.30.428.10:FF:000021">
    <property type="entry name" value="CWF19-like protein 2 homolog"/>
    <property type="match status" value="1"/>
</dbReference>
<keyword evidence="7" id="KW-1185">Reference proteome</keyword>
<keyword evidence="2" id="KW-0175">Coiled coil</keyword>
<dbReference type="SUPFAM" id="SSF54197">
    <property type="entry name" value="HIT-like"/>
    <property type="match status" value="1"/>
</dbReference>
<feature type="compositionally biased region" description="Low complexity" evidence="4">
    <location>
        <begin position="491"/>
        <end position="500"/>
    </location>
</feature>
<evidence type="ECO:0000259" key="5">
    <source>
        <dbReference type="Pfam" id="PF04676"/>
    </source>
</evidence>
<dbReference type="Gene3D" id="3.30.428.10">
    <property type="entry name" value="HIT-like"/>
    <property type="match status" value="1"/>
</dbReference>
<dbReference type="RefSeq" id="XP_022098963.1">
    <property type="nucleotide sequence ID" value="XM_022243271.1"/>
</dbReference>
<dbReference type="GO" id="GO:0071014">
    <property type="term" value="C:post-mRNA release spliceosomal complex"/>
    <property type="evidence" value="ECO:0007669"/>
    <property type="project" value="TreeGrafter"/>
</dbReference>
<feature type="compositionally biased region" description="Polar residues" evidence="4">
    <location>
        <begin position="374"/>
        <end position="384"/>
    </location>
</feature>
<dbReference type="PANTHER" id="PTHR12072">
    <property type="entry name" value="CWF19, CELL CYCLE CONTROL PROTEIN"/>
    <property type="match status" value="1"/>
</dbReference>
<organism evidence="7 8">
    <name type="scientific">Acanthaster planci</name>
    <name type="common">Crown-of-thorns starfish</name>
    <dbReference type="NCBI Taxonomy" id="133434"/>
    <lineage>
        <taxon>Eukaryota</taxon>
        <taxon>Metazoa</taxon>
        <taxon>Echinodermata</taxon>
        <taxon>Eleutherozoa</taxon>
        <taxon>Asterozoa</taxon>
        <taxon>Asteroidea</taxon>
        <taxon>Valvatacea</taxon>
        <taxon>Valvatida</taxon>
        <taxon>Acanthasteridae</taxon>
        <taxon>Acanthaster</taxon>
    </lineage>
</organism>
<dbReference type="InterPro" id="IPR006768">
    <property type="entry name" value="Cwf19-like_C_dom-1"/>
</dbReference>
<evidence type="ECO:0000313" key="7">
    <source>
        <dbReference type="Proteomes" id="UP000694845"/>
    </source>
</evidence>
<dbReference type="GO" id="GO:0000398">
    <property type="term" value="P:mRNA splicing, via spliceosome"/>
    <property type="evidence" value="ECO:0007669"/>
    <property type="project" value="TreeGrafter"/>
</dbReference>
<evidence type="ECO:0000259" key="6">
    <source>
        <dbReference type="Pfam" id="PF04677"/>
    </source>
</evidence>
<feature type="compositionally biased region" description="Basic and acidic residues" evidence="4">
    <location>
        <begin position="644"/>
        <end position="653"/>
    </location>
</feature>
<dbReference type="CTD" id="143884"/>
<feature type="compositionally biased region" description="Acidic residues" evidence="4">
    <location>
        <begin position="105"/>
        <end position="114"/>
    </location>
</feature>
<dbReference type="PANTHER" id="PTHR12072:SF5">
    <property type="entry name" value="CWF19-LIKE PROTEIN 2"/>
    <property type="match status" value="1"/>
</dbReference>
<feature type="compositionally biased region" description="Basic and acidic residues" evidence="4">
    <location>
        <begin position="152"/>
        <end position="177"/>
    </location>
</feature>
<dbReference type="Proteomes" id="UP000694845">
    <property type="component" value="Unplaced"/>
</dbReference>
<feature type="compositionally biased region" description="Basic and acidic residues" evidence="4">
    <location>
        <begin position="340"/>
        <end position="373"/>
    </location>
</feature>
<evidence type="ECO:0000256" key="2">
    <source>
        <dbReference type="ARBA" id="ARBA00023054"/>
    </source>
</evidence>
<dbReference type="Pfam" id="PF04676">
    <property type="entry name" value="CwfJ_C_2"/>
    <property type="match status" value="1"/>
</dbReference>
<name>A0A8B7Z042_ACAPL</name>
<feature type="compositionally biased region" description="Basic and acidic residues" evidence="4">
    <location>
        <begin position="92"/>
        <end position="104"/>
    </location>
</feature>
<dbReference type="OMA" id="FMKCLTR"/>
<feature type="compositionally biased region" description="Low complexity" evidence="4">
    <location>
        <begin position="459"/>
        <end position="474"/>
    </location>
</feature>
<feature type="compositionally biased region" description="Polar residues" evidence="4">
    <location>
        <begin position="116"/>
        <end position="131"/>
    </location>
</feature>
<feature type="region of interest" description="Disordered" evidence="4">
    <location>
        <begin position="566"/>
        <end position="653"/>
    </location>
</feature>
<protein>
    <recommendedName>
        <fullName evidence="3">CWF19-like protein 2</fullName>
    </recommendedName>
</protein>
<feature type="region of interest" description="Disordered" evidence="4">
    <location>
        <begin position="33"/>
        <end position="211"/>
    </location>
</feature>
<dbReference type="GeneID" id="110983748"/>
<feature type="domain" description="Cwf19-like protein C-terminal" evidence="5">
    <location>
        <begin position="857"/>
        <end position="951"/>
    </location>
</feature>
<evidence type="ECO:0000256" key="1">
    <source>
        <dbReference type="ARBA" id="ARBA00006795"/>
    </source>
</evidence>
<feature type="compositionally biased region" description="Basic and acidic residues" evidence="4">
    <location>
        <begin position="385"/>
        <end position="399"/>
    </location>
</feature>
<dbReference type="OrthoDB" id="2113965at2759"/>
<feature type="compositionally biased region" description="Basic and acidic residues" evidence="4">
    <location>
        <begin position="412"/>
        <end position="439"/>
    </location>
</feature>
<sequence length="957" mass="109983">MATSIAFESQTKRRRERDEKRRAQALILQKVKEEYENKERQKEARKLRGDDKWMLSSVSDRIQAEGEQLKSKKRKKDKKKKKEKKAKHKCRHEASDSDFSSKEDETSDEMEWVENDSASSKPLVQNITTSNDKQRMQRDNWMNDPFTVATYSRDDIRREKVAQQDSAETEKEKEQKMLLDNPGQSDRELNPFWKDGGTGLPEEKHDISAPKLGIADAGVGWLKKQYQRIMERAKEEGRSVEELAAERWGSLEKYYELLARAEGAQNRPSQKDSNKPRQHRDMDRGTSYRRDWEEKTHRDRERGDDRCRGRDHGRDSKRDCDRKSDRYRDRLIASTQKGSRSPDRSSDRSRDKYGGRESKSHSSVLRRSEDEKQASTYSRTSTRLSKADYSKRKDLKPDSVRTLGGLKGMFKKPGEELSDSKDDSRRRDTFSGSNRRQENEPPAWKKTFQKPNENLDKNSASSTSSMGESSSKSSYDVPAWKKQTTETNKQGKGSIKSSQSSEEESKSSSESSSSSGSESDSSVDTEREKNPSPPLRILSDAEMNQLGAKIVKAELMGNEDLAKKLKAQMEASHQAKVKQATKGPSQTRPSSGKMKTDIGSSDEEEVVLTRMDRTGQSWPLLGESSNSPPNKGKKRKKKQNIVTHGKDGQRERYFGDDDQQELRDMVRKERMTSSEDQLRLFNKVANKALKKVTDDHTLDDMFVSAAAHKRSSSQEEERHKAAAVSQHHKMAASMSICPFCLDSPEMQKHLIIALGIKVYLCLPASQSLTDGHCLIVPMQHTVASTALDEDVWNEVQIYRKGLTKMFEDQERDAVFLETCMNPRGYRHMVMECVPLPKDIGDMAPIYFKKAIQESESEWSQNKKLVDTRKKDIRKSIPRGFPYFSVDFGLDGGFAHVIEDDKVFPHYFGKEIIGGMLDLEPQLWRRPHRQNFDDQRQKVLQFGEWWKPFDWTQKIGKD</sequence>
<feature type="compositionally biased region" description="Basic and acidic residues" evidence="4">
    <location>
        <begin position="269"/>
        <end position="331"/>
    </location>
</feature>
<feature type="compositionally biased region" description="Basic residues" evidence="4">
    <location>
        <begin position="71"/>
        <end position="91"/>
    </location>
</feature>
<dbReference type="InterPro" id="IPR006767">
    <property type="entry name" value="Cwf19-like_C_dom-2"/>
</dbReference>
<reference evidence="8" key="1">
    <citation type="submission" date="2025-08" db="UniProtKB">
        <authorList>
            <consortium name="RefSeq"/>
        </authorList>
    </citation>
    <scope>IDENTIFICATION</scope>
</reference>
<feature type="domain" description="Cwf19-like C-terminal" evidence="6">
    <location>
        <begin position="726"/>
        <end position="848"/>
    </location>
</feature>
<evidence type="ECO:0000256" key="4">
    <source>
        <dbReference type="SAM" id="MobiDB-lite"/>
    </source>
</evidence>
<dbReference type="Pfam" id="PF04677">
    <property type="entry name" value="CwfJ_C_1"/>
    <property type="match status" value="1"/>
</dbReference>
<feature type="compositionally biased region" description="Basic and acidic residues" evidence="4">
    <location>
        <begin position="33"/>
        <end position="53"/>
    </location>
</feature>
<gene>
    <name evidence="8" type="primary">LOC110983748</name>
</gene>
<feature type="region of interest" description="Disordered" evidence="4">
    <location>
        <begin position="260"/>
        <end position="541"/>
    </location>
</feature>
<evidence type="ECO:0000256" key="3">
    <source>
        <dbReference type="ARBA" id="ARBA00070709"/>
    </source>
</evidence>
<dbReference type="KEGG" id="aplc:110983748"/>
<feature type="compositionally biased region" description="Low complexity" evidence="4">
    <location>
        <begin position="508"/>
        <end position="522"/>
    </location>
</feature>
<feature type="region of interest" description="Disordered" evidence="4">
    <location>
        <begin position="1"/>
        <end position="21"/>
    </location>
</feature>
<comment type="similarity">
    <text evidence="1">Belongs to the CWF19 family.</text>
</comment>